<reference evidence="1 2" key="1">
    <citation type="submission" date="2024-12" db="EMBL/GenBank/DDBJ databases">
        <authorList>
            <person name="Hu S."/>
        </authorList>
    </citation>
    <scope>NUCLEOTIDE SEQUENCE [LARGE SCALE GENOMIC DNA]</scope>
    <source>
        <strain evidence="1 2">THG-T11</strain>
    </source>
</reference>
<dbReference type="RefSeq" id="WP_138721752.1">
    <property type="nucleotide sequence ID" value="NZ_SSHJ02000001.1"/>
</dbReference>
<keyword evidence="2" id="KW-1185">Reference proteome</keyword>
<organism evidence="1 2">
    <name type="scientific">Pedobacter ureilyticus</name>
    <dbReference type="NCBI Taxonomy" id="1393051"/>
    <lineage>
        <taxon>Bacteria</taxon>
        <taxon>Pseudomonadati</taxon>
        <taxon>Bacteroidota</taxon>
        <taxon>Sphingobacteriia</taxon>
        <taxon>Sphingobacteriales</taxon>
        <taxon>Sphingobacteriaceae</taxon>
        <taxon>Pedobacter</taxon>
    </lineage>
</organism>
<evidence type="ECO:0000313" key="2">
    <source>
        <dbReference type="Proteomes" id="UP001517247"/>
    </source>
</evidence>
<sequence length="246" mass="29039">MKFDKILNILHEGIIENVNSLVTSSISLENSFCGEEMLIHTGVVVTRDQHFNIEILYCSKEEKLYHQILSRNTGYFLRSVGLHMHRNKHDFYSPFNPRYIDQKRTKVRYYNVFFEDRFAKLIEINCDFSELIMNFNSSEGCKDLDVVLDFGSFNAANYLQIEKILNNKFLITFELGNEIIVLNEFPLAKYYKYYAWHKDDVLRDFFLPAKKQINARIPTPSWNKLADEELKNLDDDFPGWSSGVWD</sequence>
<proteinExistence type="predicted"/>
<name>A0ABW9J240_9SPHI</name>
<dbReference type="EMBL" id="SSHJ02000001">
    <property type="protein sequence ID" value="MFN0254612.1"/>
    <property type="molecule type" value="Genomic_DNA"/>
</dbReference>
<evidence type="ECO:0000313" key="1">
    <source>
        <dbReference type="EMBL" id="MFN0254612.1"/>
    </source>
</evidence>
<accession>A0ABW9J240</accession>
<dbReference type="Proteomes" id="UP001517247">
    <property type="component" value="Unassembled WGS sequence"/>
</dbReference>
<gene>
    <name evidence="1" type="ORF">E6A44_003465</name>
</gene>
<protein>
    <submittedName>
        <fullName evidence="1">Uncharacterized protein</fullName>
    </submittedName>
</protein>
<comment type="caution">
    <text evidence="1">The sequence shown here is derived from an EMBL/GenBank/DDBJ whole genome shotgun (WGS) entry which is preliminary data.</text>
</comment>